<dbReference type="Pfam" id="PF09560">
    <property type="entry name" value="Spore_YunB"/>
    <property type="match status" value="1"/>
</dbReference>
<dbReference type="InterPro" id="IPR014197">
    <property type="entry name" value="Sporulation_prot_YunB"/>
</dbReference>
<name>A0A4R2RXL5_9BACL</name>
<proteinExistence type="predicted"/>
<organism evidence="2 3">
    <name type="scientific">Baia soyae</name>
    <dbReference type="NCBI Taxonomy" id="1544746"/>
    <lineage>
        <taxon>Bacteria</taxon>
        <taxon>Bacillati</taxon>
        <taxon>Bacillota</taxon>
        <taxon>Bacilli</taxon>
        <taxon>Bacillales</taxon>
        <taxon>Thermoactinomycetaceae</taxon>
        <taxon>Baia</taxon>
    </lineage>
</organism>
<reference evidence="2 3" key="1">
    <citation type="submission" date="2019-03" db="EMBL/GenBank/DDBJ databases">
        <title>Genomic Encyclopedia of Type Strains, Phase IV (KMG-IV): sequencing the most valuable type-strain genomes for metagenomic binning, comparative biology and taxonomic classification.</title>
        <authorList>
            <person name="Goeker M."/>
        </authorList>
    </citation>
    <scope>NUCLEOTIDE SEQUENCE [LARGE SCALE GENOMIC DNA]</scope>
    <source>
        <strain evidence="2 3">DSM 46831</strain>
    </source>
</reference>
<feature type="region of interest" description="Disordered" evidence="1">
    <location>
        <begin position="219"/>
        <end position="241"/>
    </location>
</feature>
<dbReference type="NCBIfam" id="TIGR02832">
    <property type="entry name" value="spo_yunB"/>
    <property type="match status" value="1"/>
</dbReference>
<evidence type="ECO:0000256" key="1">
    <source>
        <dbReference type="SAM" id="MobiDB-lite"/>
    </source>
</evidence>
<sequence>MPRLSRRPMRKSWNVSFRFARNKWISIVIIVLLILIPVLWTVEQNIDPVLMHIAVTEVKKEAQSAITKGIEQQVHMGEELNKLIQVQKAEDGRIVSVQLEPLIQAKIYTNTAKEIEKSMAHLKDKPIEISLGQVMQSTMFADYGPDIPVQMWQEGSAKISLEPKLESQGINMVLITVNLVVQTELGIIVPFNKDMIPFTTSYPIAQTMVVGEVPSYYYNSDDSKPSGNQPALPPIEKKNEH</sequence>
<evidence type="ECO:0000313" key="3">
    <source>
        <dbReference type="Proteomes" id="UP000294746"/>
    </source>
</evidence>
<protein>
    <submittedName>
        <fullName evidence="2">Sporulation protein YunB</fullName>
    </submittedName>
</protein>
<accession>A0A4R2RXL5</accession>
<evidence type="ECO:0000313" key="2">
    <source>
        <dbReference type="EMBL" id="TCP68283.1"/>
    </source>
</evidence>
<dbReference type="PIRSF" id="PIRSF021383">
    <property type="entry name" value="YunB"/>
    <property type="match status" value="1"/>
</dbReference>
<dbReference type="Proteomes" id="UP000294746">
    <property type="component" value="Unassembled WGS sequence"/>
</dbReference>
<dbReference type="AlphaFoldDB" id="A0A4R2RXL5"/>
<keyword evidence="3" id="KW-1185">Reference proteome</keyword>
<gene>
    <name evidence="2" type="ORF">EDD57_11821</name>
</gene>
<feature type="compositionally biased region" description="Polar residues" evidence="1">
    <location>
        <begin position="219"/>
        <end position="229"/>
    </location>
</feature>
<comment type="caution">
    <text evidence="2">The sequence shown here is derived from an EMBL/GenBank/DDBJ whole genome shotgun (WGS) entry which is preliminary data.</text>
</comment>
<dbReference type="EMBL" id="SLXV01000018">
    <property type="protein sequence ID" value="TCP68283.1"/>
    <property type="molecule type" value="Genomic_DNA"/>
</dbReference>